<evidence type="ECO:0000256" key="4">
    <source>
        <dbReference type="ARBA" id="ARBA00022705"/>
    </source>
</evidence>
<dbReference type="GO" id="GO:0003887">
    <property type="term" value="F:DNA-directed DNA polymerase activity"/>
    <property type="evidence" value="ECO:0007669"/>
    <property type="project" value="UniProtKB-KW"/>
</dbReference>
<dbReference type="InterPro" id="IPR004805">
    <property type="entry name" value="DnaE2/DnaE/PolC"/>
</dbReference>
<dbReference type="InterPro" id="IPR004013">
    <property type="entry name" value="PHP_dom"/>
</dbReference>
<dbReference type="Pfam" id="PF02811">
    <property type="entry name" value="PHP"/>
    <property type="match status" value="1"/>
</dbReference>
<dbReference type="RefSeq" id="WP_106523615.1">
    <property type="nucleotide sequence ID" value="NZ_PYGD01000006.1"/>
</dbReference>
<dbReference type="Pfam" id="PF14579">
    <property type="entry name" value="HHH_6"/>
    <property type="match status" value="1"/>
</dbReference>
<proteinExistence type="predicted"/>
<dbReference type="NCBIfam" id="TIGR00594">
    <property type="entry name" value="polc"/>
    <property type="match status" value="1"/>
</dbReference>
<dbReference type="Gene3D" id="1.10.150.870">
    <property type="match status" value="1"/>
</dbReference>
<keyword evidence="9" id="KW-1185">Reference proteome</keyword>
<comment type="catalytic activity">
    <reaction evidence="6">
        <text>DNA(n) + a 2'-deoxyribonucleoside 5'-triphosphate = DNA(n+1) + diphosphate</text>
        <dbReference type="Rhea" id="RHEA:22508"/>
        <dbReference type="Rhea" id="RHEA-COMP:17339"/>
        <dbReference type="Rhea" id="RHEA-COMP:17340"/>
        <dbReference type="ChEBI" id="CHEBI:33019"/>
        <dbReference type="ChEBI" id="CHEBI:61560"/>
        <dbReference type="ChEBI" id="CHEBI:173112"/>
        <dbReference type="EC" id="2.7.7.7"/>
    </reaction>
</comment>
<dbReference type="AlphaFoldDB" id="A0A2P8D1F2"/>
<dbReference type="EC" id="2.7.7.7" evidence="1"/>
<keyword evidence="3" id="KW-0548">Nucleotidyltransferase</keyword>
<keyword evidence="5" id="KW-0239">DNA-directed DNA polymerase</keyword>
<dbReference type="SMART" id="SM00481">
    <property type="entry name" value="POLIIIAc"/>
    <property type="match status" value="1"/>
</dbReference>
<dbReference type="EMBL" id="PYGD01000006">
    <property type="protein sequence ID" value="PSK91006.1"/>
    <property type="molecule type" value="Genomic_DNA"/>
</dbReference>
<evidence type="ECO:0000256" key="5">
    <source>
        <dbReference type="ARBA" id="ARBA00022932"/>
    </source>
</evidence>
<feature type="domain" description="Polymerase/histidinol phosphatase N-terminal" evidence="7">
    <location>
        <begin position="1"/>
        <end position="68"/>
    </location>
</feature>
<dbReference type="Pfam" id="PF07733">
    <property type="entry name" value="DNA_pol3_alpha"/>
    <property type="match status" value="1"/>
</dbReference>
<gene>
    <name evidence="8" type="ORF">B0I18_10614</name>
</gene>
<dbReference type="Pfam" id="PF17657">
    <property type="entry name" value="DNA_pol3_finger"/>
    <property type="match status" value="1"/>
</dbReference>
<evidence type="ECO:0000259" key="7">
    <source>
        <dbReference type="SMART" id="SM00481"/>
    </source>
</evidence>
<dbReference type="InterPro" id="IPR040982">
    <property type="entry name" value="DNA_pol3_finger"/>
</dbReference>
<sequence length="978" mass="111381">MYLNCKTQFSFRYGTYKTEDLVLAAKAQGIKALALTNINNTADIWDFVQFCEAQDIKPIAGIEIRNGDTLLYLLLARNNQGLLAMNRFLSRHLQAGTPFPARPPQDEDYWVIYPLGAIDPGVLQLHEKIGVRAAELNKLYRYRDQAYADKFVMRQPVTFENQTSYNIHRLLQAVDKNILLSRQDRDTLAAPDETFGSPDALLQAFAAYPGIILQTRIVTDSCSIGMDFRKDKTKSSFKGSADADRAYLRQLAFDGMQQRYGSDHKEAQARIEKELQIIDSQGFNAYFLITYDVIRHARHRGFYHVGRGSGANSIVAYCLQITDVDPIELDLYFERFLNPERATPPDFDIDFSWRDRDEIIRYLFETYGADHVALLGAFSTFQQSALTRELGKVFGLPKAEIDQLVHNPYATYAEDSYQKLIAGYSQLIKDFPNHLSIHAGGVLISEAPLCRYTALELPPKGFATTQIDMHVAENIGLYKLDILSQRGLGHIRDCIQLVRENKGIAIDIHAVSQFKNDKRLATKLREAESIGCFYIESPGMRQLLKKLRCDNYITLVAASSIIRPGVAQSGMMRQYVYNFHHQDEVTYLHPKMEALLKETFGIMVYQEDVIKVAHQFAGLDRGQADILRRAMSGKYRGDKEMQAIKTRFFANCKAAGYPDAVSNEVWRQIASFAGFSFSKAHSASFAIESYQSLYLKTYFPMEFMVGVINNFGGFYNTAVYFMELKRTGAHIHAPCVNNSRQLTTLRDKEVYVGFIHIQGLEDTLILRIENERHQYGSFINLYDFIERTGAGIEQLNILIRIGALRFTGKSKKELLWEANFLQRRRPQKIPLAAGSLFEEQPETLTLPELQHHPLDDAMDELELLGFALGNPFDYVDDDIRKYPLATTLEGNTGDTITLLGYLVTKKDIYTRQNDRMFFGTFIDAAGNWLDTVHFPAIARRYPLSGEGFYRITGTVMEEFGTYSLNVTHMEKAGIRNRR</sequence>
<dbReference type="SUPFAM" id="SSF89550">
    <property type="entry name" value="PHP domain-like"/>
    <property type="match status" value="1"/>
</dbReference>
<dbReference type="InterPro" id="IPR016195">
    <property type="entry name" value="Pol/histidinol_Pase-like"/>
</dbReference>
<dbReference type="GO" id="GO:0008408">
    <property type="term" value="F:3'-5' exonuclease activity"/>
    <property type="evidence" value="ECO:0007669"/>
    <property type="project" value="InterPro"/>
</dbReference>
<comment type="caution">
    <text evidence="8">The sequence shown here is derived from an EMBL/GenBank/DDBJ whole genome shotgun (WGS) entry which is preliminary data.</text>
</comment>
<protein>
    <recommendedName>
        <fullName evidence="1">DNA-directed DNA polymerase</fullName>
        <ecNumber evidence="1">2.7.7.7</ecNumber>
    </recommendedName>
</protein>
<organism evidence="8 9">
    <name type="scientific">Taibaiella chishuiensis</name>
    <dbReference type="NCBI Taxonomy" id="1434707"/>
    <lineage>
        <taxon>Bacteria</taxon>
        <taxon>Pseudomonadati</taxon>
        <taxon>Bacteroidota</taxon>
        <taxon>Chitinophagia</taxon>
        <taxon>Chitinophagales</taxon>
        <taxon>Chitinophagaceae</taxon>
        <taxon>Taibaiella</taxon>
    </lineage>
</organism>
<dbReference type="GO" id="GO:0006260">
    <property type="term" value="P:DNA replication"/>
    <property type="evidence" value="ECO:0007669"/>
    <property type="project" value="UniProtKB-KW"/>
</dbReference>
<accession>A0A2P8D1F2</accession>
<evidence type="ECO:0000313" key="8">
    <source>
        <dbReference type="EMBL" id="PSK91006.1"/>
    </source>
</evidence>
<dbReference type="Proteomes" id="UP000240572">
    <property type="component" value="Unassembled WGS sequence"/>
</dbReference>
<evidence type="ECO:0000256" key="6">
    <source>
        <dbReference type="ARBA" id="ARBA00049244"/>
    </source>
</evidence>
<dbReference type="OrthoDB" id="9803237at2"/>
<dbReference type="InterPro" id="IPR011708">
    <property type="entry name" value="DNA_pol3_alpha_NTPase_dom"/>
</dbReference>
<keyword evidence="2" id="KW-0808">Transferase</keyword>
<evidence type="ECO:0000256" key="3">
    <source>
        <dbReference type="ARBA" id="ARBA00022695"/>
    </source>
</evidence>
<evidence type="ECO:0000256" key="2">
    <source>
        <dbReference type="ARBA" id="ARBA00022679"/>
    </source>
</evidence>
<name>A0A2P8D1F2_9BACT</name>
<evidence type="ECO:0000313" key="9">
    <source>
        <dbReference type="Proteomes" id="UP000240572"/>
    </source>
</evidence>
<dbReference type="InterPro" id="IPR029460">
    <property type="entry name" value="DNAPol_HHH"/>
</dbReference>
<dbReference type="PANTHER" id="PTHR32294">
    <property type="entry name" value="DNA POLYMERASE III SUBUNIT ALPHA"/>
    <property type="match status" value="1"/>
</dbReference>
<dbReference type="Gene3D" id="3.20.20.140">
    <property type="entry name" value="Metal-dependent hydrolases"/>
    <property type="match status" value="1"/>
</dbReference>
<evidence type="ECO:0000256" key="1">
    <source>
        <dbReference type="ARBA" id="ARBA00012417"/>
    </source>
</evidence>
<keyword evidence="4" id="KW-0235">DNA replication</keyword>
<reference evidence="8 9" key="1">
    <citation type="submission" date="2018-03" db="EMBL/GenBank/DDBJ databases">
        <title>Genomic Encyclopedia of Type Strains, Phase III (KMG-III): the genomes of soil and plant-associated and newly described type strains.</title>
        <authorList>
            <person name="Whitman W."/>
        </authorList>
    </citation>
    <scope>NUCLEOTIDE SEQUENCE [LARGE SCALE GENOMIC DNA]</scope>
    <source>
        <strain evidence="8 9">CGMCC 1.12700</strain>
    </source>
</reference>
<dbReference type="InterPro" id="IPR003141">
    <property type="entry name" value="Pol/His_phosphatase_N"/>
</dbReference>